<dbReference type="InterPro" id="IPR018612">
    <property type="entry name" value="NSRP1_N"/>
</dbReference>
<reference evidence="5 6" key="1">
    <citation type="submission" date="2022-09" db="EMBL/GenBank/DDBJ databases">
        <authorList>
            <person name="Palmer J.M."/>
        </authorList>
    </citation>
    <scope>NUCLEOTIDE SEQUENCE [LARGE SCALE GENOMIC DNA]</scope>
    <source>
        <strain evidence="5 6">DSM 7382</strain>
    </source>
</reference>
<dbReference type="PANTHER" id="PTHR47845">
    <property type="entry name" value="NUCLEAR SPECKLE SPLICING REGULATORY PROTEIN 1 HOMOLOG"/>
    <property type="match status" value="1"/>
</dbReference>
<keyword evidence="2" id="KW-0175">Coiled coil</keyword>
<dbReference type="GO" id="GO:0000381">
    <property type="term" value="P:regulation of alternative mRNA splicing, via spliceosome"/>
    <property type="evidence" value="ECO:0007669"/>
    <property type="project" value="InterPro"/>
</dbReference>
<evidence type="ECO:0000313" key="6">
    <source>
        <dbReference type="Proteomes" id="UP001385951"/>
    </source>
</evidence>
<comment type="caution">
    <text evidence="5">The sequence shown here is derived from an EMBL/GenBank/DDBJ whole genome shotgun (WGS) entry which is preliminary data.</text>
</comment>
<dbReference type="EMBL" id="JASBNA010000003">
    <property type="protein sequence ID" value="KAK7693408.1"/>
    <property type="molecule type" value="Genomic_DNA"/>
</dbReference>
<feature type="compositionally biased region" description="Polar residues" evidence="3">
    <location>
        <begin position="1"/>
        <end position="12"/>
    </location>
</feature>
<protein>
    <recommendedName>
        <fullName evidence="4">Nuclear speckle splicing regulatory protein 1 N-terminal domain-containing protein</fullName>
    </recommendedName>
</protein>
<feature type="region of interest" description="Disordered" evidence="3">
    <location>
        <begin position="167"/>
        <end position="242"/>
    </location>
</feature>
<proteinExistence type="inferred from homology"/>
<feature type="domain" description="Nuclear speckle splicing regulatory protein 1 N-terminal" evidence="4">
    <location>
        <begin position="69"/>
        <end position="185"/>
    </location>
</feature>
<comment type="similarity">
    <text evidence="1">Belongs to the NSRP1 family.</text>
</comment>
<feature type="compositionally biased region" description="Basic and acidic residues" evidence="3">
    <location>
        <begin position="328"/>
        <end position="348"/>
    </location>
</feature>
<keyword evidence="6" id="KW-1185">Reference proteome</keyword>
<evidence type="ECO:0000256" key="3">
    <source>
        <dbReference type="SAM" id="MobiDB-lite"/>
    </source>
</evidence>
<organism evidence="5 6">
    <name type="scientific">Cerrena zonata</name>
    <dbReference type="NCBI Taxonomy" id="2478898"/>
    <lineage>
        <taxon>Eukaryota</taxon>
        <taxon>Fungi</taxon>
        <taxon>Dikarya</taxon>
        <taxon>Basidiomycota</taxon>
        <taxon>Agaricomycotina</taxon>
        <taxon>Agaricomycetes</taxon>
        <taxon>Polyporales</taxon>
        <taxon>Cerrenaceae</taxon>
        <taxon>Cerrena</taxon>
    </lineage>
</organism>
<accession>A0AAW0GT09</accession>
<feature type="region of interest" description="Disordered" evidence="3">
    <location>
        <begin position="328"/>
        <end position="388"/>
    </location>
</feature>
<feature type="compositionally biased region" description="Basic and acidic residues" evidence="3">
    <location>
        <begin position="197"/>
        <end position="208"/>
    </location>
</feature>
<dbReference type="Proteomes" id="UP001385951">
    <property type="component" value="Unassembled WGS sequence"/>
</dbReference>
<gene>
    <name evidence="5" type="ORF">QCA50_002976</name>
</gene>
<name>A0AAW0GT09_9APHY</name>
<dbReference type="Pfam" id="PF09745">
    <property type="entry name" value="NSRP1_N"/>
    <property type="match status" value="1"/>
</dbReference>
<evidence type="ECO:0000313" key="5">
    <source>
        <dbReference type="EMBL" id="KAK7693408.1"/>
    </source>
</evidence>
<sequence>MKVSFSLANSKTKAAKAVGEAPPLKKPAAFASLGDDEPLDAAPIVKNKDGVPVSKQLLAQNAGMSKSLKRKLEEEKKIDSTVFEYDEVWDKMQEAKQKQKEVKEIDSKERKPKYINGLLQSAATRRLDHLRAEEKMIQRERELEGDEFKDKESFVTQAYKDQMAELRRAEAEEKQRAEEERKKNKGIGTGMAHFYRKLLDESEQKHDQTVAATSSTSTSTAAAVKGPQGPNLTITKPPEFTPKSDLELAQQARVEGKDVELNDDNQIVDKRELLSAGLNLAAPNTRHLMLQNSKSKKTSDEPVQIHTAVGTAASRREINERRAREVARQLEEETERMRKEREREEQESLNRAVTKRNTEGSIQSARERYLARKKRKLEEDGSGTPGET</sequence>
<feature type="compositionally biased region" description="Low complexity" evidence="3">
    <location>
        <begin position="209"/>
        <end position="224"/>
    </location>
</feature>
<feature type="region of interest" description="Disordered" evidence="3">
    <location>
        <begin position="1"/>
        <end position="21"/>
    </location>
</feature>
<evidence type="ECO:0000256" key="2">
    <source>
        <dbReference type="ARBA" id="ARBA00023054"/>
    </source>
</evidence>
<dbReference type="InterPro" id="IPR053246">
    <property type="entry name" value="NS_splicing_regulatory_protein"/>
</dbReference>
<feature type="compositionally biased region" description="Basic and acidic residues" evidence="3">
    <location>
        <begin position="167"/>
        <end position="182"/>
    </location>
</feature>
<dbReference type="AlphaFoldDB" id="A0AAW0GT09"/>
<evidence type="ECO:0000259" key="4">
    <source>
        <dbReference type="Pfam" id="PF09745"/>
    </source>
</evidence>
<evidence type="ECO:0000256" key="1">
    <source>
        <dbReference type="ARBA" id="ARBA00010126"/>
    </source>
</evidence>
<dbReference type="PANTHER" id="PTHR47845:SF1">
    <property type="entry name" value="NUCLEAR SPECKLE SPLICING REGULATORY PROTEIN 1 HOMOLOG"/>
    <property type="match status" value="1"/>
</dbReference>